<evidence type="ECO:0000259" key="4">
    <source>
        <dbReference type="PROSITE" id="PS01124"/>
    </source>
</evidence>
<dbReference type="InterPro" id="IPR050959">
    <property type="entry name" value="MarA-like"/>
</dbReference>
<evidence type="ECO:0000313" key="6">
    <source>
        <dbReference type="Proteomes" id="UP000069697"/>
    </source>
</evidence>
<dbReference type="PROSITE" id="PS00041">
    <property type="entry name" value="HTH_ARAC_FAMILY_1"/>
    <property type="match status" value="1"/>
</dbReference>
<dbReference type="PANTHER" id="PTHR47504:SF5">
    <property type="entry name" value="RIGHT ORIGIN-BINDING PROTEIN"/>
    <property type="match status" value="1"/>
</dbReference>
<dbReference type="InterPro" id="IPR011256">
    <property type="entry name" value="Reg_factor_effector_dom_sf"/>
</dbReference>
<keyword evidence="1" id="KW-0805">Transcription regulation</keyword>
<evidence type="ECO:0000256" key="3">
    <source>
        <dbReference type="ARBA" id="ARBA00023163"/>
    </source>
</evidence>
<dbReference type="Pfam" id="PF12833">
    <property type="entry name" value="HTH_18"/>
    <property type="match status" value="1"/>
</dbReference>
<dbReference type="GO" id="GO:0043565">
    <property type="term" value="F:sequence-specific DNA binding"/>
    <property type="evidence" value="ECO:0007669"/>
    <property type="project" value="InterPro"/>
</dbReference>
<keyword evidence="2" id="KW-0238">DNA-binding</keyword>
<evidence type="ECO:0000313" key="5">
    <source>
        <dbReference type="EMBL" id="GAS80513.1"/>
    </source>
</evidence>
<dbReference type="PRINTS" id="PR00032">
    <property type="entry name" value="HTHARAC"/>
</dbReference>
<dbReference type="SUPFAM" id="SSF55136">
    <property type="entry name" value="Probable bacterial effector-binding domain"/>
    <property type="match status" value="1"/>
</dbReference>
<dbReference type="EMBL" id="BCNV01000001">
    <property type="protein sequence ID" value="GAS80513.1"/>
    <property type="molecule type" value="Genomic_DNA"/>
</dbReference>
<dbReference type="InterPro" id="IPR009057">
    <property type="entry name" value="Homeodomain-like_sf"/>
</dbReference>
<name>A0A100VIJ4_PAEAM</name>
<dbReference type="InterPro" id="IPR029441">
    <property type="entry name" value="Cass2"/>
</dbReference>
<comment type="caution">
    <text evidence="5">The sequence shown here is derived from an EMBL/GenBank/DDBJ whole genome shotgun (WGS) entry which is preliminary data.</text>
</comment>
<dbReference type="SMART" id="SM00342">
    <property type="entry name" value="HTH_ARAC"/>
    <property type="match status" value="1"/>
</dbReference>
<dbReference type="RefSeq" id="WP_062833388.1">
    <property type="nucleotide sequence ID" value="NZ_BCNV01000001.1"/>
</dbReference>
<dbReference type="SUPFAM" id="SSF46689">
    <property type="entry name" value="Homeodomain-like"/>
    <property type="match status" value="2"/>
</dbReference>
<feature type="domain" description="HTH araC/xylS-type" evidence="4">
    <location>
        <begin position="8"/>
        <end position="106"/>
    </location>
</feature>
<dbReference type="InterPro" id="IPR010499">
    <property type="entry name" value="AraC_E-bd"/>
</dbReference>
<dbReference type="Pfam" id="PF14526">
    <property type="entry name" value="Cass2"/>
    <property type="match status" value="1"/>
</dbReference>
<reference evidence="5 6" key="1">
    <citation type="journal article" date="2016" name="Genome Announc.">
        <title>Draft Genome Sequence of Paenibacillus amylolyticus Heshi-A3, Isolated from Fermented Rice Bran in a Japanese Fermented Seafood Dish.</title>
        <authorList>
            <person name="Akuzawa S."/>
            <person name="Nagaoka J."/>
            <person name="Kanekatsu M."/>
            <person name="Kubota E."/>
            <person name="Ohtake R."/>
            <person name="Suzuki T."/>
            <person name="Kanesaki Y."/>
        </authorList>
    </citation>
    <scope>NUCLEOTIDE SEQUENCE [LARGE SCALE GENOMIC DNA]</scope>
    <source>
        <strain evidence="5 6">Heshi-A3</strain>
    </source>
</reference>
<keyword evidence="3" id="KW-0804">Transcription</keyword>
<evidence type="ECO:0000256" key="2">
    <source>
        <dbReference type="ARBA" id="ARBA00023125"/>
    </source>
</evidence>
<dbReference type="InterPro" id="IPR018060">
    <property type="entry name" value="HTH_AraC"/>
</dbReference>
<proteinExistence type="predicted"/>
<reference evidence="6" key="2">
    <citation type="submission" date="2016-01" db="EMBL/GenBank/DDBJ databases">
        <title>Draft Genome Sequence of Paenibacillus amylolyticus Heshi-A3 that Was Isolated from Fermented Rice Bran with Aging Salted Mackerel, Which Was Named Heshiko as Traditional Fermented Seafood in Japan.</title>
        <authorList>
            <person name="Akuzawa S."/>
            <person name="Nakagawa J."/>
            <person name="Kanekatsu T."/>
            <person name="Kubota E."/>
            <person name="Ohtake R."/>
            <person name="Suzuki T."/>
            <person name="Kanesaki Y."/>
        </authorList>
    </citation>
    <scope>NUCLEOTIDE SEQUENCE [LARGE SCALE GENOMIC DNA]</scope>
    <source>
        <strain evidence="6">Heshi-A3</strain>
    </source>
</reference>
<dbReference type="PANTHER" id="PTHR47504">
    <property type="entry name" value="RIGHT ORIGIN-BINDING PROTEIN"/>
    <property type="match status" value="1"/>
</dbReference>
<evidence type="ECO:0000256" key="1">
    <source>
        <dbReference type="ARBA" id="ARBA00023015"/>
    </source>
</evidence>
<dbReference type="InterPro" id="IPR020449">
    <property type="entry name" value="Tscrpt_reg_AraC-type_HTH"/>
</dbReference>
<dbReference type="PROSITE" id="PS01124">
    <property type="entry name" value="HTH_ARAC_FAMILY_2"/>
    <property type="match status" value="1"/>
</dbReference>
<accession>A0A100VIJ4</accession>
<protein>
    <submittedName>
        <fullName evidence="5">AraC family transcriptional regulator</fullName>
    </submittedName>
</protein>
<dbReference type="Gene3D" id="1.10.10.60">
    <property type="entry name" value="Homeodomain-like"/>
    <property type="match status" value="2"/>
</dbReference>
<dbReference type="GO" id="GO:0003700">
    <property type="term" value="F:DNA-binding transcription factor activity"/>
    <property type="evidence" value="ECO:0007669"/>
    <property type="project" value="InterPro"/>
</dbReference>
<dbReference type="AlphaFoldDB" id="A0A100VIJ4"/>
<dbReference type="SMART" id="SM00871">
    <property type="entry name" value="AraC_E_bind"/>
    <property type="match status" value="1"/>
</dbReference>
<dbReference type="InterPro" id="IPR018062">
    <property type="entry name" value="HTH_AraC-typ_CS"/>
</dbReference>
<gene>
    <name evidence="5" type="ORF">PAHA3_0583</name>
</gene>
<dbReference type="Gene3D" id="3.20.80.10">
    <property type="entry name" value="Regulatory factor, effector binding domain"/>
    <property type="match status" value="1"/>
</dbReference>
<organism evidence="5 6">
    <name type="scientific">Paenibacillus amylolyticus</name>
    <dbReference type="NCBI Taxonomy" id="1451"/>
    <lineage>
        <taxon>Bacteria</taxon>
        <taxon>Bacillati</taxon>
        <taxon>Bacillota</taxon>
        <taxon>Bacilli</taxon>
        <taxon>Bacillales</taxon>
        <taxon>Paenibacillaceae</taxon>
        <taxon>Paenibacillus</taxon>
    </lineage>
</organism>
<sequence length="281" mass="32269">MNWINSLQVAIQYMEDHLLENMTMEQIAAQAHISPFHFQRTFAILTDVTVSEYIRRRRLTLAAHELLQSDIKIIDLALKYGFDTPESFSKAFRRQHGIAPSEARKNSNAVQSYNRLVIQVSLQGAEPMKYKIVEHPEFTLVGVKQAFSYADGEHLQGIGKMWQEAWTSGTEDRLFELNNGGIQGLLGVVVDQNEIQEKQMQYWIATAYDGEVPEGLSSFTMPASKWSVFEVEGPMPESMQLLWKQIISEWFPSNPYEHAYMPEMEVYPGPNQPPQIWIPIK</sequence>
<dbReference type="Proteomes" id="UP000069697">
    <property type="component" value="Unassembled WGS sequence"/>
</dbReference>